<organism evidence="7 8">
    <name type="scientific">Persephonella atlantica</name>
    <dbReference type="NCBI Taxonomy" id="2699429"/>
    <lineage>
        <taxon>Bacteria</taxon>
        <taxon>Pseudomonadati</taxon>
        <taxon>Aquificota</taxon>
        <taxon>Aquificia</taxon>
        <taxon>Aquificales</taxon>
        <taxon>Hydrogenothermaceae</taxon>
        <taxon>Persephonella</taxon>
    </lineage>
</organism>
<keyword evidence="4" id="KW-0274">FAD</keyword>
<sequence length="403" mass="46168">MKKIVVIGGGYAGVSFIRYFSKLDIDAEVYLIDQNPYQYLQPEVYSFIANESIISDIIIDLSTLCRGLGKNVYFFKEKVEYIDPERNEIYGDRFRLKYDYLVVSAGSRTFFPPIEGLREHASGVKTLERSLEFKQKFERKILQKIKEEEKCYIVKESQFNIIVGGAGLAGVEIAAEMAYYAREFFKKIGFLCEGLNITLIEAADRILPGMDEFVYETAYNRLKSLGVNILTGKKIIKVDCENVYLEDGDYIKQDFFIWTGGIVASSLIGRMKIKTNRRKQAVVDQFFRPEGIDNIFIIGDCAEIKNYETGEIFPPMAQIAIQTGEITARYIRDLIKGKKPQVESPIFRGMVSALGGKYGVGMIKNGIKFRGFPAYLFKELVFLHYKLPLRHISKKGYRRLLEH</sequence>
<dbReference type="EMBL" id="JAACYA010000002">
    <property type="protein sequence ID" value="MBK3332755.1"/>
    <property type="molecule type" value="Genomic_DNA"/>
</dbReference>
<dbReference type="PANTHER" id="PTHR42913">
    <property type="entry name" value="APOPTOSIS-INDUCING FACTOR 1"/>
    <property type="match status" value="1"/>
</dbReference>
<accession>A0ABS1GIN0</accession>
<evidence type="ECO:0000256" key="3">
    <source>
        <dbReference type="ARBA" id="ARBA00022630"/>
    </source>
</evidence>
<reference evidence="7 8" key="1">
    <citation type="journal article" date="2021" name="Syst. Appl. Microbiol.">
        <title>Persephonella atlantica sp. nov.: How to adapt to physico-chemical gradients in high temperature hydrothermal habitats.</title>
        <authorList>
            <person name="Francois D.X."/>
            <person name="Godfroy A."/>
            <person name="Mathien C."/>
            <person name="Aube J."/>
            <person name="Cathalot C."/>
            <person name="Lesongeur F."/>
            <person name="L'Haridon S."/>
            <person name="Philippon X."/>
            <person name="Roussel E.G."/>
        </authorList>
    </citation>
    <scope>NUCLEOTIDE SEQUENCE [LARGE SCALE GENOMIC DNA]</scope>
    <source>
        <strain evidence="7 8">MO1340</strain>
    </source>
</reference>
<comment type="cofactor">
    <cofactor evidence="1">
        <name>FAD</name>
        <dbReference type="ChEBI" id="CHEBI:57692"/>
    </cofactor>
</comment>
<dbReference type="Gene3D" id="3.50.50.100">
    <property type="match status" value="1"/>
</dbReference>
<evidence type="ECO:0000256" key="2">
    <source>
        <dbReference type="ARBA" id="ARBA00005272"/>
    </source>
</evidence>
<dbReference type="InterPro" id="IPR023753">
    <property type="entry name" value="FAD/NAD-binding_dom"/>
</dbReference>
<comment type="similarity">
    <text evidence="2">Belongs to the NADH dehydrogenase family.</text>
</comment>
<protein>
    <submittedName>
        <fullName evidence="7">NAD(P)/FAD-dependent oxidoreductase</fullName>
    </submittedName>
</protein>
<gene>
    <name evidence="7" type="ORF">GWK41_06705</name>
</gene>
<evidence type="ECO:0000256" key="1">
    <source>
        <dbReference type="ARBA" id="ARBA00001974"/>
    </source>
</evidence>
<dbReference type="PRINTS" id="PR00368">
    <property type="entry name" value="FADPNR"/>
</dbReference>
<name>A0ABS1GIN0_9AQUI</name>
<dbReference type="InterPro" id="IPR036188">
    <property type="entry name" value="FAD/NAD-bd_sf"/>
</dbReference>
<feature type="domain" description="FAD/NAD(P)-binding" evidence="6">
    <location>
        <begin position="2"/>
        <end position="309"/>
    </location>
</feature>
<dbReference type="PANTHER" id="PTHR42913:SF3">
    <property type="entry name" value="64 KDA MITOCHONDRIAL NADH DEHYDROGENASE (EUROFUNG)"/>
    <property type="match status" value="1"/>
</dbReference>
<keyword evidence="8" id="KW-1185">Reference proteome</keyword>
<keyword evidence="3" id="KW-0285">Flavoprotein</keyword>
<dbReference type="Proteomes" id="UP000772812">
    <property type="component" value="Unassembled WGS sequence"/>
</dbReference>
<evidence type="ECO:0000256" key="4">
    <source>
        <dbReference type="ARBA" id="ARBA00022827"/>
    </source>
</evidence>
<comment type="caution">
    <text evidence="7">The sequence shown here is derived from an EMBL/GenBank/DDBJ whole genome shotgun (WGS) entry which is preliminary data.</text>
</comment>
<evidence type="ECO:0000259" key="6">
    <source>
        <dbReference type="Pfam" id="PF07992"/>
    </source>
</evidence>
<evidence type="ECO:0000313" key="7">
    <source>
        <dbReference type="EMBL" id="MBK3332755.1"/>
    </source>
</evidence>
<evidence type="ECO:0000256" key="5">
    <source>
        <dbReference type="ARBA" id="ARBA00023002"/>
    </source>
</evidence>
<proteinExistence type="inferred from homology"/>
<dbReference type="RefSeq" id="WP_200674170.1">
    <property type="nucleotide sequence ID" value="NZ_JAACYA010000002.1"/>
</dbReference>
<dbReference type="InterPro" id="IPR051169">
    <property type="entry name" value="NADH-Q_oxidoreductase"/>
</dbReference>
<dbReference type="SUPFAM" id="SSF51905">
    <property type="entry name" value="FAD/NAD(P)-binding domain"/>
    <property type="match status" value="1"/>
</dbReference>
<keyword evidence="5" id="KW-0560">Oxidoreductase</keyword>
<evidence type="ECO:0000313" key="8">
    <source>
        <dbReference type="Proteomes" id="UP000772812"/>
    </source>
</evidence>
<dbReference type="Pfam" id="PF07992">
    <property type="entry name" value="Pyr_redox_2"/>
    <property type="match status" value="1"/>
</dbReference>